<comment type="pathway">
    <text evidence="4 11">Cofactor biosynthesis; riboflavin biosynthesis; 2-hydroxy-3-oxobutyl phosphate from D-ribulose 5-phosphate: step 1/1.</text>
</comment>
<dbReference type="PANTHER" id="PTHR21327">
    <property type="entry name" value="GTP CYCLOHYDROLASE II-RELATED"/>
    <property type="match status" value="1"/>
</dbReference>
<dbReference type="SUPFAM" id="SSF55821">
    <property type="entry name" value="YrdC/RibB"/>
    <property type="match status" value="1"/>
</dbReference>
<evidence type="ECO:0000256" key="11">
    <source>
        <dbReference type="HAMAP-Rule" id="MF_00180"/>
    </source>
</evidence>
<keyword evidence="14" id="KW-1185">Reference proteome</keyword>
<feature type="binding site" evidence="11">
    <location>
        <position position="142"/>
    </location>
    <ligand>
        <name>Mg(2+)</name>
        <dbReference type="ChEBI" id="CHEBI:18420"/>
        <label>2</label>
    </ligand>
</feature>
<evidence type="ECO:0000313" key="14">
    <source>
        <dbReference type="Proteomes" id="UP000027665"/>
    </source>
</evidence>
<feature type="binding site" evidence="11">
    <location>
        <begin position="26"/>
        <end position="27"/>
    </location>
    <ligand>
        <name>D-ribulose 5-phosphate</name>
        <dbReference type="ChEBI" id="CHEBI:58121"/>
    </ligand>
</feature>
<feature type="binding site" evidence="11">
    <location>
        <position position="27"/>
    </location>
    <ligand>
        <name>Mg(2+)</name>
        <dbReference type="ChEBI" id="CHEBI:18420"/>
        <label>2</label>
    </ligand>
</feature>
<dbReference type="GeneID" id="90983924"/>
<dbReference type="Gene3D" id="3.90.870.10">
    <property type="entry name" value="DHBP synthase"/>
    <property type="match status" value="1"/>
</dbReference>
<comment type="similarity">
    <text evidence="5">In the N-terminal section; belongs to the DHBP synthase family.</text>
</comment>
<dbReference type="GO" id="GO:0030145">
    <property type="term" value="F:manganese ion binding"/>
    <property type="evidence" value="ECO:0007669"/>
    <property type="project" value="UniProtKB-UniRule"/>
</dbReference>
<dbReference type="RefSeq" id="WP_051682773.1">
    <property type="nucleotide sequence ID" value="NZ_JMKI01000036.1"/>
</dbReference>
<proteinExistence type="inferred from homology"/>
<evidence type="ECO:0000256" key="5">
    <source>
        <dbReference type="ARBA" id="ARBA00005520"/>
    </source>
</evidence>
<reference evidence="13 14" key="1">
    <citation type="submission" date="2014-04" db="EMBL/GenBank/DDBJ databases">
        <title>Draft Genome Sequence of Synergistes jonesii.</title>
        <authorList>
            <person name="Coil D.A."/>
            <person name="Eisen J.A."/>
            <person name="Holland-Moritz H.E."/>
        </authorList>
    </citation>
    <scope>NUCLEOTIDE SEQUENCE [LARGE SCALE GENOMIC DNA]</scope>
    <source>
        <strain evidence="13 14">78-1</strain>
    </source>
</reference>
<dbReference type="InterPro" id="IPR000422">
    <property type="entry name" value="DHBP_synthase_RibB"/>
</dbReference>
<dbReference type="AlphaFoldDB" id="A0A073IR81"/>
<evidence type="ECO:0000256" key="2">
    <source>
        <dbReference type="ARBA" id="ARBA00001936"/>
    </source>
</evidence>
<dbReference type="FunFam" id="3.90.870.10:FF:000001">
    <property type="entry name" value="Riboflavin biosynthesis protein RibBA"/>
    <property type="match status" value="1"/>
</dbReference>
<accession>A0A073IR81</accession>
<evidence type="ECO:0000256" key="9">
    <source>
        <dbReference type="ARBA" id="ARBA00023211"/>
    </source>
</evidence>
<feature type="binding site" evidence="11">
    <location>
        <position position="31"/>
    </location>
    <ligand>
        <name>D-ribulose 5-phosphate</name>
        <dbReference type="ChEBI" id="CHEBI:58121"/>
    </ligand>
</feature>
<comment type="cofactor">
    <cofactor evidence="11">
        <name>Mg(2+)</name>
        <dbReference type="ChEBI" id="CHEBI:18420"/>
    </cofactor>
    <cofactor evidence="11">
        <name>Mn(2+)</name>
        <dbReference type="ChEBI" id="CHEBI:29035"/>
    </cofactor>
    <text evidence="11">Binds 2 divalent metal cations per subunit. Magnesium or manganese.</text>
</comment>
<dbReference type="HAMAP" id="MF_00180">
    <property type="entry name" value="RibB"/>
    <property type="match status" value="1"/>
</dbReference>
<dbReference type="InterPro" id="IPR036144">
    <property type="entry name" value="RibA-like_sf"/>
</dbReference>
<comment type="similarity">
    <text evidence="11">Belongs to the DHBP synthase family.</text>
</comment>
<dbReference type="GO" id="GO:0000287">
    <property type="term" value="F:magnesium ion binding"/>
    <property type="evidence" value="ECO:0007669"/>
    <property type="project" value="UniProtKB-UniRule"/>
</dbReference>
<dbReference type="PANTHER" id="PTHR21327:SF18">
    <property type="entry name" value="3,4-DIHYDROXY-2-BUTANONE 4-PHOSPHATE SYNTHASE"/>
    <property type="match status" value="1"/>
</dbReference>
<feature type="site" description="Essential for catalytic activity" evidence="11">
    <location>
        <position position="163"/>
    </location>
</feature>
<dbReference type="Pfam" id="PF00925">
    <property type="entry name" value="GTP_cyclohydro2"/>
    <property type="match status" value="1"/>
</dbReference>
<dbReference type="GO" id="GO:0005829">
    <property type="term" value="C:cytosol"/>
    <property type="evidence" value="ECO:0007669"/>
    <property type="project" value="TreeGrafter"/>
</dbReference>
<keyword evidence="7 11" id="KW-0479">Metal-binding</keyword>
<name>A0A073IR81_9BACT</name>
<evidence type="ECO:0000256" key="3">
    <source>
        <dbReference type="ARBA" id="ARBA00002284"/>
    </source>
</evidence>
<keyword evidence="10 11" id="KW-0456">Lyase</keyword>
<dbReference type="GO" id="GO:0009231">
    <property type="term" value="P:riboflavin biosynthetic process"/>
    <property type="evidence" value="ECO:0007669"/>
    <property type="project" value="UniProtKB-UniRule"/>
</dbReference>
<keyword evidence="6 11" id="KW-0686">Riboflavin biosynthesis</keyword>
<dbReference type="Proteomes" id="UP000027665">
    <property type="component" value="Unassembled WGS sequence"/>
</dbReference>
<comment type="caution">
    <text evidence="13">The sequence shown here is derived from an EMBL/GenBank/DDBJ whole genome shotgun (WGS) entry which is preliminary data.</text>
</comment>
<feature type="binding site" evidence="11">
    <location>
        <begin position="139"/>
        <end position="143"/>
    </location>
    <ligand>
        <name>D-ribulose 5-phosphate</name>
        <dbReference type="ChEBI" id="CHEBI:58121"/>
    </ligand>
</feature>
<keyword evidence="8 11" id="KW-0460">Magnesium</keyword>
<comment type="function">
    <text evidence="3 11">Catalyzes the conversion of D-ribulose 5-phosphate to formate and 3,4-dihydroxy-2-butanone 4-phosphate.</text>
</comment>
<dbReference type="SUPFAM" id="SSF142695">
    <property type="entry name" value="RibA-like"/>
    <property type="match status" value="1"/>
</dbReference>
<dbReference type="OrthoDB" id="9793111at2"/>
<dbReference type="InterPro" id="IPR032677">
    <property type="entry name" value="GTP_cyclohydro_II"/>
</dbReference>
<evidence type="ECO:0000256" key="10">
    <source>
        <dbReference type="ARBA" id="ARBA00023239"/>
    </source>
</evidence>
<evidence type="ECO:0000313" key="13">
    <source>
        <dbReference type="EMBL" id="KEJ92030.1"/>
    </source>
</evidence>
<keyword evidence="9 11" id="KW-0464">Manganese</keyword>
<feature type="binding site" evidence="11">
    <location>
        <position position="27"/>
    </location>
    <ligand>
        <name>Mg(2+)</name>
        <dbReference type="ChEBI" id="CHEBI:18420"/>
        <label>1</label>
    </ligand>
</feature>
<dbReference type="UniPathway" id="UPA00275">
    <property type="reaction ID" value="UER00399"/>
</dbReference>
<gene>
    <name evidence="11" type="primary">ribB</name>
    <name evidence="13" type="ORF">EH55_06510</name>
</gene>
<evidence type="ECO:0000259" key="12">
    <source>
        <dbReference type="Pfam" id="PF00925"/>
    </source>
</evidence>
<feature type="site" description="Essential for catalytic activity" evidence="11">
    <location>
        <position position="125"/>
    </location>
</feature>
<dbReference type="STRING" id="2754.EH55_06510"/>
<dbReference type="EC" id="4.1.99.12" evidence="11"/>
<dbReference type="NCBIfam" id="TIGR00506">
    <property type="entry name" value="ribB"/>
    <property type="match status" value="1"/>
</dbReference>
<comment type="catalytic activity">
    <reaction evidence="1 11">
        <text>D-ribulose 5-phosphate = (2S)-2-hydroxy-3-oxobutyl phosphate + formate + H(+)</text>
        <dbReference type="Rhea" id="RHEA:18457"/>
        <dbReference type="ChEBI" id="CHEBI:15378"/>
        <dbReference type="ChEBI" id="CHEBI:15740"/>
        <dbReference type="ChEBI" id="CHEBI:58121"/>
        <dbReference type="ChEBI" id="CHEBI:58830"/>
        <dbReference type="EC" id="4.1.99.12"/>
    </reaction>
</comment>
<dbReference type="eggNOG" id="COG0108">
    <property type="taxonomic scope" value="Bacteria"/>
</dbReference>
<dbReference type="GO" id="GO:0008686">
    <property type="term" value="F:3,4-dihydroxy-2-butanone-4-phosphate synthase activity"/>
    <property type="evidence" value="ECO:0007669"/>
    <property type="project" value="UniProtKB-UniRule"/>
</dbReference>
<organism evidence="13 14">
    <name type="scientific">Synergistes jonesii</name>
    <dbReference type="NCBI Taxonomy" id="2754"/>
    <lineage>
        <taxon>Bacteria</taxon>
        <taxon>Thermotogati</taxon>
        <taxon>Synergistota</taxon>
        <taxon>Synergistia</taxon>
        <taxon>Synergistales</taxon>
        <taxon>Synergistaceae</taxon>
        <taxon>Synergistes</taxon>
    </lineage>
</organism>
<dbReference type="InterPro" id="IPR017945">
    <property type="entry name" value="DHBP_synth_RibB-like_a/b_dom"/>
</dbReference>
<protein>
    <recommendedName>
        <fullName evidence="11">3,4-dihydroxy-2-butanone 4-phosphate synthase</fullName>
        <shortName evidence="11">DHBP synthase</shortName>
        <ecNumber evidence="11">4.1.99.12</ecNumber>
    </recommendedName>
</protein>
<feature type="domain" description="GTP cyclohydrolase II" evidence="12">
    <location>
        <begin position="208"/>
        <end position="368"/>
    </location>
</feature>
<evidence type="ECO:0000256" key="6">
    <source>
        <dbReference type="ARBA" id="ARBA00022619"/>
    </source>
</evidence>
<comment type="subunit">
    <text evidence="11">Homodimer.</text>
</comment>
<dbReference type="Pfam" id="PF00926">
    <property type="entry name" value="DHBP_synthase"/>
    <property type="match status" value="1"/>
</dbReference>
<dbReference type="GO" id="GO:0003935">
    <property type="term" value="F:GTP cyclohydrolase II activity"/>
    <property type="evidence" value="ECO:0007669"/>
    <property type="project" value="TreeGrafter"/>
</dbReference>
<evidence type="ECO:0000256" key="8">
    <source>
        <dbReference type="ARBA" id="ARBA00022842"/>
    </source>
</evidence>
<dbReference type="PIRSF" id="PIRSF001259">
    <property type="entry name" value="RibA"/>
    <property type="match status" value="1"/>
</dbReference>
<dbReference type="Gene3D" id="3.40.50.10990">
    <property type="entry name" value="GTP cyclohydrolase II"/>
    <property type="match status" value="1"/>
</dbReference>
<evidence type="ECO:0000256" key="1">
    <source>
        <dbReference type="ARBA" id="ARBA00000141"/>
    </source>
</evidence>
<dbReference type="EMBL" id="JMKI01000036">
    <property type="protein sequence ID" value="KEJ92030.1"/>
    <property type="molecule type" value="Genomic_DNA"/>
</dbReference>
<evidence type="ECO:0000256" key="4">
    <source>
        <dbReference type="ARBA" id="ARBA00004904"/>
    </source>
</evidence>
<sequence>MFNTIEEAVSDIKKGKMVIVVDDESRENEGDLVMAADKCRAEDLNYMITKAKGLVCVPVSREQADNLALVPMTSENTEAQGTAFSVSVDKLVGTTTGISAAERAKTARALANPDSKPADFRRPGHIFPLIARPGGVLQRAGHTEAAVDLARIAGLNPAGTICEIIQSDGTMARLPQLTEFAEREGLKIISVEELIHWRALRENFVKEEASARLSTRWGSFECRAYTDPYGPDPSLVYIALIKGDISGPEPVLTRVHSECFTGNLLGSLDCDCCDKLHEAMIMIEKEGRGILVYIRRGLGRDEILANLKAAGNGEHGSGANTSSAMREYGTGAQILSRLGVHKMRLITNTPAKIKGLAGWGLEITEHVPLLTHPIADVAFSAALHSA</sequence>
<evidence type="ECO:0000256" key="7">
    <source>
        <dbReference type="ARBA" id="ARBA00022723"/>
    </source>
</evidence>
<comment type="cofactor">
    <cofactor evidence="2">
        <name>Mn(2+)</name>
        <dbReference type="ChEBI" id="CHEBI:29035"/>
    </cofactor>
</comment>